<accession>A0A9W9Q4E3</accession>
<name>A0A9W9Q4E3_9EURO</name>
<sequence length="172" mass="19204">MGNEDYNIDLPADPLAITLESTHTHLLRACFYNANSLGISIQEFSTLRCMSLCSPFYRPHTTMSDEPGVLLAAVSTPSIPAHLQPTLPQILFPHHPLLDLLPFPELRAKAIMLAATAPHILDTVELKRDIVEKGGLICRHRVGAGVGVQPWDMRSWEVAPWFYKKWKLLVAT</sequence>
<dbReference type="EMBL" id="JAPZBO010000002">
    <property type="protein sequence ID" value="KAJ5324386.1"/>
    <property type="molecule type" value="Genomic_DNA"/>
</dbReference>
<reference evidence="1" key="2">
    <citation type="journal article" date="2023" name="IMA Fungus">
        <title>Comparative genomic study of the Penicillium genus elucidates a diverse pangenome and 15 lateral gene transfer events.</title>
        <authorList>
            <person name="Petersen C."/>
            <person name="Sorensen T."/>
            <person name="Nielsen M.R."/>
            <person name="Sondergaard T.E."/>
            <person name="Sorensen J.L."/>
            <person name="Fitzpatrick D.A."/>
            <person name="Frisvad J.C."/>
            <person name="Nielsen K.L."/>
        </authorList>
    </citation>
    <scope>NUCLEOTIDE SEQUENCE</scope>
    <source>
        <strain evidence="1">IBT 21472</strain>
    </source>
</reference>
<keyword evidence="2" id="KW-1185">Reference proteome</keyword>
<protein>
    <submittedName>
        <fullName evidence="1">Uncharacterized protein</fullName>
    </submittedName>
</protein>
<dbReference type="Pfam" id="PF11905">
    <property type="entry name" value="DUF3425"/>
    <property type="match status" value="1"/>
</dbReference>
<organism evidence="1 2">
    <name type="scientific">Penicillium atrosanguineum</name>
    <dbReference type="NCBI Taxonomy" id="1132637"/>
    <lineage>
        <taxon>Eukaryota</taxon>
        <taxon>Fungi</taxon>
        <taxon>Dikarya</taxon>
        <taxon>Ascomycota</taxon>
        <taxon>Pezizomycotina</taxon>
        <taxon>Eurotiomycetes</taxon>
        <taxon>Eurotiomycetidae</taxon>
        <taxon>Eurotiales</taxon>
        <taxon>Aspergillaceae</taxon>
        <taxon>Penicillium</taxon>
    </lineage>
</organism>
<comment type="caution">
    <text evidence="1">The sequence shown here is derived from an EMBL/GenBank/DDBJ whole genome shotgun (WGS) entry which is preliminary data.</text>
</comment>
<gene>
    <name evidence="1" type="ORF">N7476_002986</name>
</gene>
<dbReference type="PANTHER" id="PTHR38116">
    <property type="entry name" value="CHROMOSOME 7, WHOLE GENOME SHOTGUN SEQUENCE"/>
    <property type="match status" value="1"/>
</dbReference>
<dbReference type="InterPro" id="IPR021833">
    <property type="entry name" value="DUF3425"/>
</dbReference>
<proteinExistence type="predicted"/>
<dbReference type="PANTHER" id="PTHR38116:SF8">
    <property type="entry name" value="BZIP DOMAIN-CONTAINING PROTEIN"/>
    <property type="match status" value="1"/>
</dbReference>
<dbReference type="AlphaFoldDB" id="A0A9W9Q4E3"/>
<evidence type="ECO:0000313" key="1">
    <source>
        <dbReference type="EMBL" id="KAJ5324386.1"/>
    </source>
</evidence>
<dbReference type="Proteomes" id="UP001147746">
    <property type="component" value="Unassembled WGS sequence"/>
</dbReference>
<reference evidence="1" key="1">
    <citation type="submission" date="2022-12" db="EMBL/GenBank/DDBJ databases">
        <authorList>
            <person name="Petersen C."/>
        </authorList>
    </citation>
    <scope>NUCLEOTIDE SEQUENCE</scope>
    <source>
        <strain evidence="1">IBT 21472</strain>
    </source>
</reference>
<evidence type="ECO:0000313" key="2">
    <source>
        <dbReference type="Proteomes" id="UP001147746"/>
    </source>
</evidence>